<evidence type="ECO:0000313" key="2">
    <source>
        <dbReference type="EMBL" id="MEQ2231849.1"/>
    </source>
</evidence>
<feature type="region of interest" description="Disordered" evidence="1">
    <location>
        <begin position="64"/>
        <end position="118"/>
    </location>
</feature>
<keyword evidence="3" id="KW-1185">Reference proteome</keyword>
<gene>
    <name evidence="2" type="ORF">ILYODFUR_004859</name>
</gene>
<reference evidence="2 3" key="1">
    <citation type="submission" date="2021-06" db="EMBL/GenBank/DDBJ databases">
        <authorList>
            <person name="Palmer J.M."/>
        </authorList>
    </citation>
    <scope>NUCLEOTIDE SEQUENCE [LARGE SCALE GENOMIC DNA]</scope>
    <source>
        <strain evidence="3">if_2019</strain>
        <tissue evidence="2">Muscle</tissue>
    </source>
</reference>
<sequence length="118" mass="13129">MKNIMHSRYIPNNSVFTHIIYSYRIPCKKLFRLKELPRLKLYNVEKNYTHSLPIIQVTGAAVSTETPRLPSPKTPPAHLVEARGIPRPAERHSPSSILEGCPGPFPGPPPGGTRPEGI</sequence>
<proteinExistence type="predicted"/>
<name>A0ABV0TG94_9TELE</name>
<dbReference type="Proteomes" id="UP001482620">
    <property type="component" value="Unassembled WGS sequence"/>
</dbReference>
<protein>
    <submittedName>
        <fullName evidence="2">Uncharacterized protein</fullName>
    </submittedName>
</protein>
<dbReference type="EMBL" id="JAHRIQ010035029">
    <property type="protein sequence ID" value="MEQ2231849.1"/>
    <property type="molecule type" value="Genomic_DNA"/>
</dbReference>
<accession>A0ABV0TG94</accession>
<comment type="caution">
    <text evidence="2">The sequence shown here is derived from an EMBL/GenBank/DDBJ whole genome shotgun (WGS) entry which is preliminary data.</text>
</comment>
<organism evidence="2 3">
    <name type="scientific">Ilyodon furcidens</name>
    <name type="common">goldbreast splitfin</name>
    <dbReference type="NCBI Taxonomy" id="33524"/>
    <lineage>
        <taxon>Eukaryota</taxon>
        <taxon>Metazoa</taxon>
        <taxon>Chordata</taxon>
        <taxon>Craniata</taxon>
        <taxon>Vertebrata</taxon>
        <taxon>Euteleostomi</taxon>
        <taxon>Actinopterygii</taxon>
        <taxon>Neopterygii</taxon>
        <taxon>Teleostei</taxon>
        <taxon>Neoteleostei</taxon>
        <taxon>Acanthomorphata</taxon>
        <taxon>Ovalentaria</taxon>
        <taxon>Atherinomorphae</taxon>
        <taxon>Cyprinodontiformes</taxon>
        <taxon>Goodeidae</taxon>
        <taxon>Ilyodon</taxon>
    </lineage>
</organism>
<evidence type="ECO:0000313" key="3">
    <source>
        <dbReference type="Proteomes" id="UP001482620"/>
    </source>
</evidence>
<feature type="compositionally biased region" description="Pro residues" evidence="1">
    <location>
        <begin position="103"/>
        <end position="112"/>
    </location>
</feature>
<evidence type="ECO:0000256" key="1">
    <source>
        <dbReference type="SAM" id="MobiDB-lite"/>
    </source>
</evidence>